<dbReference type="AlphaFoldDB" id="A0A7H1KRD9"/>
<evidence type="ECO:0000313" key="4">
    <source>
        <dbReference type="EMBL" id="QNT36763.1"/>
    </source>
</evidence>
<evidence type="ECO:0000313" key="5">
    <source>
        <dbReference type="EMBL" id="QNT37039.1"/>
    </source>
</evidence>
<geneLocation type="plasmid" evidence="5">
    <name>pMCR_1139_D1</name>
</geneLocation>
<dbReference type="EMBL" id="MT929287">
    <property type="protein sequence ID" value="QNT37039.1"/>
    <property type="molecule type" value="Genomic_DNA"/>
</dbReference>
<evidence type="ECO:0000313" key="6">
    <source>
        <dbReference type="EMBL" id="QNT37397.1"/>
    </source>
</evidence>
<geneLocation type="plasmid" evidence="4">
    <name>pMCR_1085_C1</name>
</geneLocation>
<geneLocation type="plasmid" evidence="3">
    <name>pMCR_915_E1</name>
</geneLocation>
<proteinExistence type="predicted"/>
<name>A0A7H1KRD9_ECOLX</name>
<dbReference type="EMBL" id="MT929284">
    <property type="protein sequence ID" value="QNT36234.1"/>
    <property type="molecule type" value="Genomic_DNA"/>
</dbReference>
<evidence type="ECO:0000313" key="2">
    <source>
        <dbReference type="EMBL" id="QNT36234.1"/>
    </source>
</evidence>
<dbReference type="EMBL" id="MT929288">
    <property type="protein sequence ID" value="QNT37397.1"/>
    <property type="molecule type" value="Genomic_DNA"/>
</dbReference>
<reference evidence="3" key="1">
    <citation type="submission" date="2020-08" db="EMBL/GenBank/DDBJ databases">
        <title>Characterization of the complete nucleotide sequences of mcr-1-encoding plasmids from Enterobacteriaceae isolates in retailed raw meat products from the Czech Republic.</title>
        <authorList>
            <person name="Zelendova M."/>
            <person name="Papagiannitsis C.C."/>
            <person name="Valcek A."/>
            <person name="Medvecky M."/>
            <person name="Bitar I."/>
            <person name="Hrabak J."/>
            <person name="Gelbicova T."/>
            <person name="Barakova A."/>
            <person name="Kutilova I."/>
            <person name="Karpiskova R."/>
            <person name="Dolejska M."/>
        </authorList>
    </citation>
    <scope>NUCLEOTIDE SEQUENCE</scope>
    <source>
        <strain evidence="4">1085_17_C1</strain>
        <strain evidence="5">1139_17_D1</strain>
        <strain evidence="6">170_17_D1</strain>
        <strain evidence="2">915_17_C1</strain>
        <strain evidence="3">915_17_E1</strain>
        <plasmid evidence="4">pMCR_1085_C1</plasmid>
        <plasmid evidence="5">pMCR_1139_D1</plasmid>
        <plasmid evidence="6">pMCR_170_D1</plasmid>
        <plasmid evidence="2">pMCR_915_C1</plasmid>
        <plasmid evidence="3">pMCR_915_E1</plasmid>
    </source>
</reference>
<accession>A0A7H1KRD9</accession>
<feature type="region of interest" description="Disordered" evidence="1">
    <location>
        <begin position="66"/>
        <end position="85"/>
    </location>
</feature>
<dbReference type="EMBL" id="MT929286">
    <property type="protein sequence ID" value="QNT36763.1"/>
    <property type="molecule type" value="Genomic_DNA"/>
</dbReference>
<feature type="compositionally biased region" description="Polar residues" evidence="1">
    <location>
        <begin position="73"/>
        <end position="85"/>
    </location>
</feature>
<dbReference type="EMBL" id="MT929285">
    <property type="protein sequence ID" value="QNT36503.1"/>
    <property type="molecule type" value="Genomic_DNA"/>
</dbReference>
<organism evidence="3">
    <name type="scientific">Escherichia coli</name>
    <dbReference type="NCBI Taxonomy" id="562"/>
    <lineage>
        <taxon>Bacteria</taxon>
        <taxon>Pseudomonadati</taxon>
        <taxon>Pseudomonadota</taxon>
        <taxon>Gammaproteobacteria</taxon>
        <taxon>Enterobacterales</taxon>
        <taxon>Enterobacteriaceae</taxon>
        <taxon>Escherichia</taxon>
    </lineage>
</organism>
<keyword evidence="3" id="KW-0614">Plasmid</keyword>
<geneLocation type="plasmid" evidence="2">
    <name>pMCR_915_C1</name>
</geneLocation>
<evidence type="ECO:0000256" key="1">
    <source>
        <dbReference type="SAM" id="MobiDB-lite"/>
    </source>
</evidence>
<sequence length="85" mass="9507">MLSGKAGQQMERQKLNPLVLIMIEENKMKDNKTRPVDSYAHADFMESVFSNLRAFCDAECQRLTAGYPPTVKPEQQSTDGQLSAA</sequence>
<evidence type="ECO:0000313" key="3">
    <source>
        <dbReference type="EMBL" id="QNT36503.1"/>
    </source>
</evidence>
<protein>
    <submittedName>
        <fullName evidence="3">Uncharacterized protein</fullName>
    </submittedName>
</protein>
<geneLocation type="plasmid" evidence="6">
    <name>pMCR_170_D1</name>
</geneLocation>